<dbReference type="RefSeq" id="WP_136961130.1">
    <property type="nucleotide sequence ID" value="NZ_CP039690.1"/>
</dbReference>
<feature type="transmembrane region" description="Helical" evidence="1">
    <location>
        <begin position="53"/>
        <end position="76"/>
    </location>
</feature>
<keyword evidence="1" id="KW-0812">Transmembrane</keyword>
<evidence type="ECO:0000256" key="1">
    <source>
        <dbReference type="SAM" id="Phobius"/>
    </source>
</evidence>
<evidence type="ECO:0000313" key="2">
    <source>
        <dbReference type="EMBL" id="QCI65684.1"/>
    </source>
</evidence>
<proteinExistence type="predicted"/>
<dbReference type="AlphaFoldDB" id="A0A4D7AVC6"/>
<organism evidence="2 3">
    <name type="scientific">Phreatobacter stygius</name>
    <dbReference type="NCBI Taxonomy" id="1940610"/>
    <lineage>
        <taxon>Bacteria</taxon>
        <taxon>Pseudomonadati</taxon>
        <taxon>Pseudomonadota</taxon>
        <taxon>Alphaproteobacteria</taxon>
        <taxon>Hyphomicrobiales</taxon>
        <taxon>Phreatobacteraceae</taxon>
        <taxon>Phreatobacter</taxon>
    </lineage>
</organism>
<keyword evidence="3" id="KW-1185">Reference proteome</keyword>
<protein>
    <submittedName>
        <fullName evidence="2">AzlD domain-containing protein</fullName>
    </submittedName>
</protein>
<dbReference type="EMBL" id="CP039690">
    <property type="protein sequence ID" value="QCI65684.1"/>
    <property type="molecule type" value="Genomic_DNA"/>
</dbReference>
<name>A0A4D7AVC6_9HYPH</name>
<feature type="transmembrane region" description="Helical" evidence="1">
    <location>
        <begin position="12"/>
        <end position="33"/>
    </location>
</feature>
<dbReference type="Proteomes" id="UP000298781">
    <property type="component" value="Chromosome"/>
</dbReference>
<accession>A0A4D7AVC6</accession>
<dbReference type="OrthoDB" id="7679326at2"/>
<reference evidence="2 3" key="1">
    <citation type="submission" date="2019-04" db="EMBL/GenBank/DDBJ databases">
        <title>Phreatobacter aquaticus sp. nov.</title>
        <authorList>
            <person name="Choi A."/>
        </authorList>
    </citation>
    <scope>NUCLEOTIDE SEQUENCE [LARGE SCALE GENOMIC DNA]</scope>
    <source>
        <strain evidence="2 3">KCTC 52518</strain>
    </source>
</reference>
<keyword evidence="1" id="KW-0472">Membrane</keyword>
<sequence>MTDWLDQGLIGPISAIIAMAAATYFIRVLGYWIMGREPLTPFVRAALEALPGAIVVATIVPLVVRGGISAWVGMACAAGTMILVRRDVVGLAAGLGGAILVRALGLP</sequence>
<dbReference type="InterPro" id="IPR008407">
    <property type="entry name" value="Brnchd-chn_aa_trnsp_AzlD"/>
</dbReference>
<dbReference type="KEGG" id="pstg:E8M01_16590"/>
<keyword evidence="1" id="KW-1133">Transmembrane helix</keyword>
<dbReference type="Pfam" id="PF05437">
    <property type="entry name" value="AzlD"/>
    <property type="match status" value="1"/>
</dbReference>
<evidence type="ECO:0000313" key="3">
    <source>
        <dbReference type="Proteomes" id="UP000298781"/>
    </source>
</evidence>
<feature type="transmembrane region" description="Helical" evidence="1">
    <location>
        <begin position="88"/>
        <end position="105"/>
    </location>
</feature>
<gene>
    <name evidence="2" type="ORF">E8M01_16590</name>
</gene>